<keyword evidence="6" id="KW-0347">Helicase</keyword>
<comment type="caution">
    <text evidence="14">The sequence shown here is derived from an EMBL/GenBank/DDBJ whole genome shotgun (WGS) entry which is preliminary data.</text>
</comment>
<dbReference type="InterPro" id="IPR014001">
    <property type="entry name" value="Helicase_ATP-bd"/>
</dbReference>
<feature type="domain" description="RING-type" evidence="11">
    <location>
        <begin position="838"/>
        <end position="885"/>
    </location>
</feature>
<dbReference type="Gene3D" id="3.40.50.300">
    <property type="entry name" value="P-loop containing nucleotide triphosphate hydrolases"/>
    <property type="match status" value="1"/>
</dbReference>
<keyword evidence="5" id="KW-0378">Hydrolase</keyword>
<dbReference type="PANTHER" id="PTHR45626">
    <property type="entry name" value="TRANSCRIPTION TERMINATION FACTOR 2-RELATED"/>
    <property type="match status" value="1"/>
</dbReference>
<dbReference type="InterPro" id="IPR050628">
    <property type="entry name" value="SNF2_RAD54_helicase_TF"/>
</dbReference>
<dbReference type="InterPro" id="IPR013083">
    <property type="entry name" value="Znf_RING/FYVE/PHD"/>
</dbReference>
<dbReference type="EMBL" id="CAJVPK010000229">
    <property type="protein sequence ID" value="CAG8478974.1"/>
    <property type="molecule type" value="Genomic_DNA"/>
</dbReference>
<evidence type="ECO:0000313" key="14">
    <source>
        <dbReference type="EMBL" id="CAG8478974.1"/>
    </source>
</evidence>
<dbReference type="Pfam" id="PF13445">
    <property type="entry name" value="zf-RING_UBOX"/>
    <property type="match status" value="1"/>
</dbReference>
<dbReference type="GO" id="GO:0005524">
    <property type="term" value="F:ATP binding"/>
    <property type="evidence" value="ECO:0007669"/>
    <property type="project" value="UniProtKB-KW"/>
</dbReference>
<dbReference type="GO" id="GO:0016787">
    <property type="term" value="F:hydrolase activity"/>
    <property type="evidence" value="ECO:0007669"/>
    <property type="project" value="UniProtKB-KW"/>
</dbReference>
<feature type="region of interest" description="Disordered" evidence="10">
    <location>
        <begin position="61"/>
        <end position="175"/>
    </location>
</feature>
<evidence type="ECO:0000256" key="7">
    <source>
        <dbReference type="ARBA" id="ARBA00022833"/>
    </source>
</evidence>
<dbReference type="OrthoDB" id="448448at2759"/>
<dbReference type="PROSITE" id="PS00518">
    <property type="entry name" value="ZF_RING_1"/>
    <property type="match status" value="1"/>
</dbReference>
<evidence type="ECO:0000256" key="6">
    <source>
        <dbReference type="ARBA" id="ARBA00022806"/>
    </source>
</evidence>
<dbReference type="CDD" id="cd18008">
    <property type="entry name" value="DEXDc_SHPRH-like"/>
    <property type="match status" value="1"/>
</dbReference>
<protein>
    <submittedName>
        <fullName evidence="14">11767_t:CDS:1</fullName>
    </submittedName>
</protein>
<evidence type="ECO:0000256" key="8">
    <source>
        <dbReference type="ARBA" id="ARBA00022840"/>
    </source>
</evidence>
<dbReference type="Gene3D" id="3.40.50.10810">
    <property type="entry name" value="Tandem AAA-ATPase domain"/>
    <property type="match status" value="1"/>
</dbReference>
<keyword evidence="4 9" id="KW-0863">Zinc-finger</keyword>
<evidence type="ECO:0000256" key="3">
    <source>
        <dbReference type="ARBA" id="ARBA00022741"/>
    </source>
</evidence>
<dbReference type="GO" id="GO:0005737">
    <property type="term" value="C:cytoplasm"/>
    <property type="evidence" value="ECO:0007669"/>
    <property type="project" value="TreeGrafter"/>
</dbReference>
<dbReference type="InterPro" id="IPR017907">
    <property type="entry name" value="Znf_RING_CS"/>
</dbReference>
<gene>
    <name evidence="14" type="ORF">DEBURN_LOCUS3553</name>
</gene>
<evidence type="ECO:0000256" key="2">
    <source>
        <dbReference type="ARBA" id="ARBA00022723"/>
    </source>
</evidence>
<evidence type="ECO:0000256" key="1">
    <source>
        <dbReference type="ARBA" id="ARBA00007025"/>
    </source>
</evidence>
<dbReference type="InterPro" id="IPR027370">
    <property type="entry name" value="Znf-RING_euk"/>
</dbReference>
<feature type="compositionally biased region" description="Polar residues" evidence="10">
    <location>
        <begin position="105"/>
        <end position="151"/>
    </location>
</feature>
<comment type="similarity">
    <text evidence="1">Belongs to the SNF2/RAD54 helicase family.</text>
</comment>
<dbReference type="Pfam" id="PF00176">
    <property type="entry name" value="SNF2-rel_dom"/>
    <property type="match status" value="1"/>
</dbReference>
<dbReference type="InterPro" id="IPR001841">
    <property type="entry name" value="Znf_RING"/>
</dbReference>
<keyword evidence="3" id="KW-0547">Nucleotide-binding</keyword>
<dbReference type="SMART" id="SM00487">
    <property type="entry name" value="DEXDc"/>
    <property type="match status" value="1"/>
</dbReference>
<dbReference type="Gene3D" id="3.30.40.10">
    <property type="entry name" value="Zinc/RING finger domain, C3HC4 (zinc finger)"/>
    <property type="match status" value="1"/>
</dbReference>
<dbReference type="SMART" id="SM00184">
    <property type="entry name" value="RING"/>
    <property type="match status" value="1"/>
</dbReference>
<dbReference type="InterPro" id="IPR049730">
    <property type="entry name" value="SNF2/RAD54-like_C"/>
</dbReference>
<evidence type="ECO:0000256" key="4">
    <source>
        <dbReference type="ARBA" id="ARBA00022771"/>
    </source>
</evidence>
<dbReference type="GO" id="GO:0008270">
    <property type="term" value="F:zinc ion binding"/>
    <property type="evidence" value="ECO:0007669"/>
    <property type="project" value="UniProtKB-KW"/>
</dbReference>
<dbReference type="SUPFAM" id="SSF57850">
    <property type="entry name" value="RING/U-box"/>
    <property type="match status" value="1"/>
</dbReference>
<reference evidence="14" key="1">
    <citation type="submission" date="2021-06" db="EMBL/GenBank/DDBJ databases">
        <authorList>
            <person name="Kallberg Y."/>
            <person name="Tangrot J."/>
            <person name="Rosling A."/>
        </authorList>
    </citation>
    <scope>NUCLEOTIDE SEQUENCE</scope>
    <source>
        <strain evidence="14">AZ414A</strain>
    </source>
</reference>
<dbReference type="PANTHER" id="PTHR45626:SF16">
    <property type="entry name" value="ATP-DEPENDENT HELICASE ULS1"/>
    <property type="match status" value="1"/>
</dbReference>
<evidence type="ECO:0000259" key="13">
    <source>
        <dbReference type="PROSITE" id="PS51194"/>
    </source>
</evidence>
<evidence type="ECO:0000256" key="5">
    <source>
        <dbReference type="ARBA" id="ARBA00022801"/>
    </source>
</evidence>
<evidence type="ECO:0000259" key="11">
    <source>
        <dbReference type="PROSITE" id="PS50089"/>
    </source>
</evidence>
<accession>A0A9N8WD76</accession>
<keyword evidence="8" id="KW-0067">ATP-binding</keyword>
<dbReference type="Pfam" id="PF00271">
    <property type="entry name" value="Helicase_C"/>
    <property type="match status" value="1"/>
</dbReference>
<dbReference type="PROSITE" id="PS51194">
    <property type="entry name" value="HELICASE_CTER"/>
    <property type="match status" value="1"/>
</dbReference>
<dbReference type="GO" id="GO:0000724">
    <property type="term" value="P:double-strand break repair via homologous recombination"/>
    <property type="evidence" value="ECO:0007669"/>
    <property type="project" value="TreeGrafter"/>
</dbReference>
<evidence type="ECO:0000256" key="9">
    <source>
        <dbReference type="PROSITE-ProRule" id="PRU00175"/>
    </source>
</evidence>
<dbReference type="GO" id="GO:0008094">
    <property type="term" value="F:ATP-dependent activity, acting on DNA"/>
    <property type="evidence" value="ECO:0007669"/>
    <property type="project" value="TreeGrafter"/>
</dbReference>
<evidence type="ECO:0000259" key="12">
    <source>
        <dbReference type="PROSITE" id="PS51192"/>
    </source>
</evidence>
<dbReference type="GO" id="GO:0004386">
    <property type="term" value="F:helicase activity"/>
    <property type="evidence" value="ECO:0007669"/>
    <property type="project" value="UniProtKB-KW"/>
</dbReference>
<dbReference type="InterPro" id="IPR000330">
    <property type="entry name" value="SNF2_N"/>
</dbReference>
<dbReference type="PROSITE" id="PS51192">
    <property type="entry name" value="HELICASE_ATP_BIND_1"/>
    <property type="match status" value="1"/>
</dbReference>
<dbReference type="Proteomes" id="UP000789706">
    <property type="component" value="Unassembled WGS sequence"/>
</dbReference>
<feature type="compositionally biased region" description="Low complexity" evidence="10">
    <location>
        <begin position="159"/>
        <end position="171"/>
    </location>
</feature>
<keyword evidence="15" id="KW-1185">Reference proteome</keyword>
<keyword evidence="7" id="KW-0862">Zinc</keyword>
<dbReference type="AlphaFoldDB" id="A0A9N8WD76"/>
<proteinExistence type="inferred from homology"/>
<feature type="domain" description="Helicase C-terminal" evidence="13">
    <location>
        <begin position="920"/>
        <end position="1060"/>
    </location>
</feature>
<dbReference type="InterPro" id="IPR038718">
    <property type="entry name" value="SNF2-like_sf"/>
</dbReference>
<dbReference type="PROSITE" id="PS50089">
    <property type="entry name" value="ZF_RING_2"/>
    <property type="match status" value="1"/>
</dbReference>
<feature type="compositionally biased region" description="Polar residues" evidence="10">
    <location>
        <begin position="61"/>
        <end position="94"/>
    </location>
</feature>
<dbReference type="InterPro" id="IPR027417">
    <property type="entry name" value="P-loop_NTPase"/>
</dbReference>
<dbReference type="GO" id="GO:0005634">
    <property type="term" value="C:nucleus"/>
    <property type="evidence" value="ECO:0007669"/>
    <property type="project" value="TreeGrafter"/>
</dbReference>
<keyword evidence="2" id="KW-0479">Metal-binding</keyword>
<organism evidence="14 15">
    <name type="scientific">Diversispora eburnea</name>
    <dbReference type="NCBI Taxonomy" id="1213867"/>
    <lineage>
        <taxon>Eukaryota</taxon>
        <taxon>Fungi</taxon>
        <taxon>Fungi incertae sedis</taxon>
        <taxon>Mucoromycota</taxon>
        <taxon>Glomeromycotina</taxon>
        <taxon>Glomeromycetes</taxon>
        <taxon>Diversisporales</taxon>
        <taxon>Diversisporaceae</taxon>
        <taxon>Diversispora</taxon>
    </lineage>
</organism>
<dbReference type="InterPro" id="IPR001650">
    <property type="entry name" value="Helicase_C-like"/>
</dbReference>
<dbReference type="SUPFAM" id="SSF52540">
    <property type="entry name" value="P-loop containing nucleoside triphosphate hydrolases"/>
    <property type="match status" value="2"/>
</dbReference>
<dbReference type="CDD" id="cd18793">
    <property type="entry name" value="SF2_C_SNF"/>
    <property type="match status" value="1"/>
</dbReference>
<evidence type="ECO:0000256" key="10">
    <source>
        <dbReference type="SAM" id="MobiDB-lite"/>
    </source>
</evidence>
<sequence length="1060" mass="120004">MADYSISREVSNLSTLCMPFNLIKIDQNLDSNEPTDLESQTLYQSFYPPENSQLLPSTYEYNSQSLPGTYENSQPLPNTYNSQPLPGTYENSQPLPGIYEHSQPLHENSQTYVNSQSPPGAYENSQSLPGTYNSQPLSTYENSHTYENSQPLPGIYENSQSQSEISSFDSSKNVQPHHELYENNRSPIEAHEDEQSLLETYENAKSLNETYGNQSLLATYEHSLLETYENAHLQPEIFENAQPQPETYETYENPTYENAQPQPVTYNVVQNVQNALPQLETNSFDAIQNEDFKYETDFISLPEQLVAIQNGNVKSEADQDYVDATIDKKFEIESECDVIDLTHDDPEVSSMSNLIKEEESKEVDVIDLTIDDIDSKENLSSNLHKVEIDVKSEEKVKIENEIVAQSSHSGFVAASSLPSSLSLQRGFVAASSSMSTTQPIPQMWQRGGTTHSRDFQELLRLIPLNETKDAPIEEAMHKINAPDGQIDGMTIKLMDHQVLGVSWMVENEQKDNKVKGGILADDMGLGKTVQTIATMVLNQPQQIKSNKVKSTLIVAPTALIHQWKNEILSKTDREMFSIHVYHGSGKARLSQLKKYDVVITTYHTLIRDWPADPDVPRGTLFRINWFRVVLDEAQNIKNMKSRASKACAELNTVHRWCLTGTPIQNHINDLYSYFRFLNVTWYSEWTNFHREISPANSSSMRKVQAILRGICLRRTKDSTLNGKPILQLPEKIVDMVTNEFSEDERQFYDALETKSRIEFNRYLKDGSVLKNYAYILVMLLRLRQACNHPFLTQEDIGDVISKTGTSKPNLENDLAHAKRVLPTKTYDQLIENPSNNECPICFDVIDNGVVTLCGHIFCQECIDSVFQGENHEGSDFEDRRCPICRHVIKSNTEGNEIQNCDGNDNVFANPQTGSFISSTKIDQLLKELAAGQREDPGTKTIVFSQWTSMLNLIEDLLIEAGYKFSRYDGTMDTGARDEAIQQLSHDPDTLIMLVSLKAGGVGLNLTKANRVIMLDCWWNPYRILILQDKKRQLAAGALGEGNARVGRLTVNDLMFLFNQR</sequence>
<dbReference type="SMART" id="SM00490">
    <property type="entry name" value="HELICc"/>
    <property type="match status" value="1"/>
</dbReference>
<feature type="domain" description="Helicase ATP-binding" evidence="12">
    <location>
        <begin position="508"/>
        <end position="680"/>
    </location>
</feature>
<name>A0A9N8WD76_9GLOM</name>
<evidence type="ECO:0000313" key="15">
    <source>
        <dbReference type="Proteomes" id="UP000789706"/>
    </source>
</evidence>